<accession>A0A0G0QMH6</accession>
<sequence length="255" mass="29145">MKIEEKIIQFLTYKKRPNLAQLISGTEYELNETSTYGSRWFSRLTSVALYAPIQKYEILQKLSKEDKNEIIGAFHIVYPVRENDIEINHIEFFINASAPIPLSGVNMNRLQQIDFIYINEQISKCDSKISSGDFEGAITNARNLLESICRYILDNSGEKYNPKADLPELFKATSSFLNMHPTQHIEKSFKQILSGCFSIVQGFTSIRNDLSDAHGKSANNYYKPKERHAVFAVGSAQILSNFIYSSYEDNLKSKK</sequence>
<dbReference type="AlphaFoldDB" id="A0A0G0QMH6"/>
<feature type="domain" description="Abortive infection protein-like C-terminal" evidence="1">
    <location>
        <begin position="167"/>
        <end position="244"/>
    </location>
</feature>
<dbReference type="Pfam" id="PF14355">
    <property type="entry name" value="Abi_C"/>
    <property type="match status" value="1"/>
</dbReference>
<proteinExistence type="predicted"/>
<dbReference type="Proteomes" id="UP000033935">
    <property type="component" value="Unassembled WGS sequence"/>
</dbReference>
<organism evidence="2 3">
    <name type="scientific">Candidatus Uhrbacteria bacterium GW2011_GWF2_39_13</name>
    <dbReference type="NCBI Taxonomy" id="1618995"/>
    <lineage>
        <taxon>Bacteria</taxon>
        <taxon>Candidatus Uhriibacteriota</taxon>
    </lineage>
</organism>
<dbReference type="InterPro" id="IPR026001">
    <property type="entry name" value="Abi-like_C"/>
</dbReference>
<dbReference type="EMBL" id="LBWG01000045">
    <property type="protein sequence ID" value="KKR02897.1"/>
    <property type="molecule type" value="Genomic_DNA"/>
</dbReference>
<protein>
    <recommendedName>
        <fullName evidence="1">Abortive infection protein-like C-terminal domain-containing protein</fullName>
    </recommendedName>
</protein>
<evidence type="ECO:0000313" key="3">
    <source>
        <dbReference type="Proteomes" id="UP000033935"/>
    </source>
</evidence>
<evidence type="ECO:0000259" key="1">
    <source>
        <dbReference type="Pfam" id="PF14355"/>
    </source>
</evidence>
<reference evidence="2 3" key="1">
    <citation type="journal article" date="2015" name="Nature">
        <title>rRNA introns, odd ribosomes, and small enigmatic genomes across a large radiation of phyla.</title>
        <authorList>
            <person name="Brown C.T."/>
            <person name="Hug L.A."/>
            <person name="Thomas B.C."/>
            <person name="Sharon I."/>
            <person name="Castelle C.J."/>
            <person name="Singh A."/>
            <person name="Wilkins M.J."/>
            <person name="Williams K.H."/>
            <person name="Banfield J.F."/>
        </authorList>
    </citation>
    <scope>NUCLEOTIDE SEQUENCE [LARGE SCALE GENOMIC DNA]</scope>
</reference>
<evidence type="ECO:0000313" key="2">
    <source>
        <dbReference type="EMBL" id="KKR02897.1"/>
    </source>
</evidence>
<name>A0A0G0QMH6_9BACT</name>
<gene>
    <name evidence="2" type="ORF">UT30_C0045G0004</name>
</gene>
<comment type="caution">
    <text evidence="2">The sequence shown here is derived from an EMBL/GenBank/DDBJ whole genome shotgun (WGS) entry which is preliminary data.</text>
</comment>